<evidence type="ECO:0000313" key="11">
    <source>
        <dbReference type="EMBL" id="HIU48125.1"/>
    </source>
</evidence>
<feature type="binding site" evidence="7">
    <location>
        <begin position="468"/>
        <end position="471"/>
    </location>
    <ligand>
        <name>deamido-NAD(+)</name>
        <dbReference type="ChEBI" id="CHEBI:58437"/>
        <note>ligand shared between two neighboring subunits</note>
    </ligand>
</feature>
<dbReference type="EC" id="6.3.5.1" evidence="7 8"/>
<evidence type="ECO:0000256" key="1">
    <source>
        <dbReference type="ARBA" id="ARBA00005188"/>
    </source>
</evidence>
<sequence length="637" mass="71303">MKDGFIKVCAATPDISVADCKRNTDAILRCVRDAAKEGAKVCVLPELCVTGYTCADLFFQNALLKSAEEQLLRIAEETKGLDMLIAAGAPVMVEQKLYNCAVVFHRGRILGIIPKIYLPNYSEFMEARYFMPGERAYRMIDFHGQTVPFGANILFADKNVRGFVFAAEVCEDLWSITPPSNYHAQAGATVIANLSASNELVGKEEYREQLITMQSARLNAAYLYASAGEGESTTDLVFSSDNLITEDGTILSRSKRFANECVYAEIDLERLVYERRRITSFQNSGTVDYFICSIAFDQTETVLTRQYPRLPFVPAAEQDTRLEEILMIQALGLKKRLSHTRAETAVIGVSGGLDSTLALLVTARAFDMLGWDKKNILAVTMPCFGTTDRTYQNALHMAQSLGTSLREVNIADATLQHFKDIGHDPKKLDVTFENAQARERTQVLMDIANQENGLVVGTGDLSELALGWATYNGDHMSMYGVNAGVPKTLIRYLVQYEAERTDNQVLQKTLADILATPVSPELLPPEDGEISQKTESIVGPYELHDFFLYYMLRCGFRPGKILRIAERAFAGTYDRAFILGWLKVFYRRFFQQQFKRSCLPDGPKVGSVALSPRGDWRMPSDASSQTWLEEIEELEKR</sequence>
<feature type="active site" description="Proton acceptor; for glutaminase activity" evidence="7">
    <location>
        <position position="46"/>
    </location>
</feature>
<feature type="binding site" evidence="7">
    <location>
        <begin position="348"/>
        <end position="355"/>
    </location>
    <ligand>
        <name>ATP</name>
        <dbReference type="ChEBI" id="CHEBI:30616"/>
    </ligand>
</feature>
<dbReference type="PIRSF" id="PIRSF006630">
    <property type="entry name" value="NADS_GAT"/>
    <property type="match status" value="1"/>
</dbReference>
<dbReference type="Gene3D" id="1.10.10.1140">
    <property type="entry name" value="Glutamine-dependent NAD+ synthetase, C-terminal domain"/>
    <property type="match status" value="1"/>
</dbReference>
<dbReference type="Proteomes" id="UP000824111">
    <property type="component" value="Unassembled WGS sequence"/>
</dbReference>
<dbReference type="GO" id="GO:0005524">
    <property type="term" value="F:ATP binding"/>
    <property type="evidence" value="ECO:0007669"/>
    <property type="project" value="UniProtKB-UniRule"/>
</dbReference>
<dbReference type="InterPro" id="IPR014445">
    <property type="entry name" value="Gln-dep_NAD_synthase"/>
</dbReference>
<dbReference type="InterPro" id="IPR036526">
    <property type="entry name" value="C-N_Hydrolase_sf"/>
</dbReference>
<evidence type="ECO:0000256" key="8">
    <source>
        <dbReference type="PIRNR" id="PIRNR006630"/>
    </source>
</evidence>
<dbReference type="CDD" id="cd07570">
    <property type="entry name" value="GAT_Gln-NAD-synth"/>
    <property type="match status" value="1"/>
</dbReference>
<evidence type="ECO:0000256" key="6">
    <source>
        <dbReference type="ARBA" id="ARBA00023027"/>
    </source>
</evidence>
<dbReference type="GO" id="GO:0005737">
    <property type="term" value="C:cytoplasm"/>
    <property type="evidence" value="ECO:0007669"/>
    <property type="project" value="InterPro"/>
</dbReference>
<gene>
    <name evidence="7" type="primary">nadE</name>
    <name evidence="11" type="ORF">IAB04_02045</name>
</gene>
<comment type="caution">
    <text evidence="11">The sequence shown here is derived from an EMBL/GenBank/DDBJ whole genome shotgun (WGS) entry which is preliminary data.</text>
</comment>
<evidence type="ECO:0000256" key="5">
    <source>
        <dbReference type="ARBA" id="ARBA00022840"/>
    </source>
</evidence>
<dbReference type="HAMAP" id="MF_02090">
    <property type="entry name" value="NadE_glutamine_dep"/>
    <property type="match status" value="1"/>
</dbReference>
<evidence type="ECO:0000256" key="7">
    <source>
        <dbReference type="HAMAP-Rule" id="MF_02090"/>
    </source>
</evidence>
<dbReference type="NCBIfam" id="TIGR00552">
    <property type="entry name" value="nadE"/>
    <property type="match status" value="1"/>
</dbReference>
<dbReference type="EMBL" id="DVND01000051">
    <property type="protein sequence ID" value="HIU48125.1"/>
    <property type="molecule type" value="Genomic_DNA"/>
</dbReference>
<comment type="similarity">
    <text evidence="9">Belongs to the NAD synthetase family.</text>
</comment>
<dbReference type="InterPro" id="IPR003694">
    <property type="entry name" value="NAD_synthase"/>
</dbReference>
<protein>
    <recommendedName>
        <fullName evidence="7 8">Glutamine-dependent NAD(+) synthetase</fullName>
        <ecNumber evidence="7 8">6.3.5.1</ecNumber>
    </recommendedName>
    <alternativeName>
        <fullName evidence="7 8">NAD(+) synthase [glutamine-hydrolyzing]</fullName>
    </alternativeName>
</protein>
<feature type="active site" description="For glutaminase activity" evidence="7">
    <location>
        <position position="115"/>
    </location>
</feature>
<evidence type="ECO:0000259" key="10">
    <source>
        <dbReference type="PROSITE" id="PS50263"/>
    </source>
</evidence>
<reference evidence="11" key="1">
    <citation type="submission" date="2020-10" db="EMBL/GenBank/DDBJ databases">
        <authorList>
            <person name="Gilroy R."/>
        </authorList>
    </citation>
    <scope>NUCLEOTIDE SEQUENCE</scope>
    <source>
        <strain evidence="11">ChiSjej4B22-9803</strain>
    </source>
</reference>
<accession>A0A9D1S5W6</accession>
<feature type="binding site" evidence="7">
    <location>
        <position position="121"/>
    </location>
    <ligand>
        <name>L-glutamine</name>
        <dbReference type="ChEBI" id="CHEBI:58359"/>
    </ligand>
</feature>
<reference evidence="11" key="2">
    <citation type="journal article" date="2021" name="PeerJ">
        <title>Extensive microbial diversity within the chicken gut microbiome revealed by metagenomics and culture.</title>
        <authorList>
            <person name="Gilroy R."/>
            <person name="Ravi A."/>
            <person name="Getino M."/>
            <person name="Pursley I."/>
            <person name="Horton D.L."/>
            <person name="Alikhan N.F."/>
            <person name="Baker D."/>
            <person name="Gharbi K."/>
            <person name="Hall N."/>
            <person name="Watson M."/>
            <person name="Adriaenssens E.M."/>
            <person name="Foster-Nyarko E."/>
            <person name="Jarju S."/>
            <person name="Secka A."/>
            <person name="Antonio M."/>
            <person name="Oren A."/>
            <person name="Chaudhuri R.R."/>
            <person name="La Ragione R."/>
            <person name="Hildebrand F."/>
            <person name="Pallen M.J."/>
        </authorList>
    </citation>
    <scope>NUCLEOTIDE SEQUENCE</scope>
    <source>
        <strain evidence="11">ChiSjej4B22-9803</strain>
    </source>
</reference>
<feature type="binding site" evidence="7">
    <location>
        <position position="595"/>
    </location>
    <ligand>
        <name>deamido-NAD(+)</name>
        <dbReference type="ChEBI" id="CHEBI:58437"/>
        <note>ligand shared between two neighboring subunits</note>
    </ligand>
</feature>
<dbReference type="CDD" id="cd00553">
    <property type="entry name" value="NAD_synthase"/>
    <property type="match status" value="1"/>
</dbReference>
<evidence type="ECO:0000313" key="12">
    <source>
        <dbReference type="Proteomes" id="UP000824111"/>
    </source>
</evidence>
<dbReference type="InterPro" id="IPR041856">
    <property type="entry name" value="NAD+_synth_C"/>
</dbReference>
<evidence type="ECO:0000256" key="9">
    <source>
        <dbReference type="RuleBase" id="RU003811"/>
    </source>
</evidence>
<dbReference type="PANTHER" id="PTHR23090">
    <property type="entry name" value="NH 3 /GLUTAMINE-DEPENDENT NAD + SYNTHETASE"/>
    <property type="match status" value="1"/>
</dbReference>
<dbReference type="SUPFAM" id="SSF52402">
    <property type="entry name" value="Adenine nucleotide alpha hydrolases-like"/>
    <property type="match status" value="1"/>
</dbReference>
<dbReference type="AlphaFoldDB" id="A0A9D1S5W6"/>
<dbReference type="Pfam" id="PF02540">
    <property type="entry name" value="NAD_synthase"/>
    <property type="match status" value="1"/>
</dbReference>
<comment type="catalytic activity">
    <reaction evidence="7 8">
        <text>deamido-NAD(+) + L-glutamine + ATP + H2O = L-glutamate + AMP + diphosphate + NAD(+) + H(+)</text>
        <dbReference type="Rhea" id="RHEA:24384"/>
        <dbReference type="ChEBI" id="CHEBI:15377"/>
        <dbReference type="ChEBI" id="CHEBI:15378"/>
        <dbReference type="ChEBI" id="CHEBI:29985"/>
        <dbReference type="ChEBI" id="CHEBI:30616"/>
        <dbReference type="ChEBI" id="CHEBI:33019"/>
        <dbReference type="ChEBI" id="CHEBI:57540"/>
        <dbReference type="ChEBI" id="CHEBI:58359"/>
        <dbReference type="ChEBI" id="CHEBI:58437"/>
        <dbReference type="ChEBI" id="CHEBI:456215"/>
        <dbReference type="EC" id="6.3.5.1"/>
    </reaction>
</comment>
<dbReference type="InterPro" id="IPR014729">
    <property type="entry name" value="Rossmann-like_a/b/a_fold"/>
</dbReference>
<feature type="binding site" evidence="7">
    <location>
        <position position="434"/>
    </location>
    <ligand>
        <name>deamido-NAD(+)</name>
        <dbReference type="ChEBI" id="CHEBI:58437"/>
        <note>ligand shared between two neighboring subunits</note>
    </ligand>
</feature>
<feature type="binding site" evidence="7">
    <location>
        <position position="197"/>
    </location>
    <ligand>
        <name>L-glutamine</name>
        <dbReference type="ChEBI" id="CHEBI:58359"/>
    </ligand>
</feature>
<evidence type="ECO:0000256" key="2">
    <source>
        <dbReference type="ARBA" id="ARBA00007145"/>
    </source>
</evidence>
<dbReference type="SUPFAM" id="SSF56317">
    <property type="entry name" value="Carbon-nitrogen hydrolase"/>
    <property type="match status" value="1"/>
</dbReference>
<dbReference type="PROSITE" id="PS50263">
    <property type="entry name" value="CN_HYDROLASE"/>
    <property type="match status" value="1"/>
</dbReference>
<dbReference type="GO" id="GO:0008795">
    <property type="term" value="F:NAD+ synthase activity"/>
    <property type="evidence" value="ECO:0007669"/>
    <property type="project" value="UniProtKB-UniRule"/>
</dbReference>
<dbReference type="Gene3D" id="3.60.110.10">
    <property type="entry name" value="Carbon-nitrogen hydrolase"/>
    <property type="match status" value="1"/>
</dbReference>
<keyword evidence="6 7" id="KW-0520">NAD</keyword>
<comment type="pathway">
    <text evidence="1 7 8">Cofactor biosynthesis; NAD(+) biosynthesis; NAD(+) from deamido-NAD(+) (L-Gln route): step 1/1.</text>
</comment>
<comment type="similarity">
    <text evidence="2 7 8">In the C-terminal section; belongs to the NAD synthetase family.</text>
</comment>
<keyword evidence="5 7" id="KW-0067">ATP-binding</keyword>
<dbReference type="Pfam" id="PF00795">
    <property type="entry name" value="CN_hydrolase"/>
    <property type="match status" value="1"/>
</dbReference>
<keyword evidence="4 7" id="KW-0547">Nucleotide-binding</keyword>
<dbReference type="Gene3D" id="3.40.50.620">
    <property type="entry name" value="HUPs"/>
    <property type="match status" value="1"/>
</dbReference>
<dbReference type="NCBIfam" id="NF002730">
    <property type="entry name" value="PRK02628.1"/>
    <property type="match status" value="1"/>
</dbReference>
<name>A0A9D1S5W6_9FIRM</name>
<comment type="function">
    <text evidence="7">Catalyzes the ATP-dependent amidation of deamido-NAD to form NAD. Uses L-glutamine as a nitrogen source.</text>
</comment>
<organism evidence="11 12">
    <name type="scientific">Candidatus Avimonoglobus intestinipullorum</name>
    <dbReference type="NCBI Taxonomy" id="2840699"/>
    <lineage>
        <taxon>Bacteria</taxon>
        <taxon>Bacillati</taxon>
        <taxon>Bacillota</taxon>
        <taxon>Clostridia</taxon>
        <taxon>Eubacteriales</taxon>
        <taxon>Candidatus Avimonoglobus</taxon>
    </lineage>
</organism>
<keyword evidence="3 7" id="KW-0436">Ligase</keyword>
<feature type="binding site" evidence="7">
    <location>
        <position position="458"/>
    </location>
    <ligand>
        <name>ATP</name>
        <dbReference type="ChEBI" id="CHEBI:30616"/>
    </ligand>
</feature>
<dbReference type="InterPro" id="IPR022310">
    <property type="entry name" value="NAD/GMP_synthase"/>
</dbReference>
<dbReference type="InterPro" id="IPR003010">
    <property type="entry name" value="C-N_Hydrolase"/>
</dbReference>
<evidence type="ECO:0000256" key="4">
    <source>
        <dbReference type="ARBA" id="ARBA00022741"/>
    </source>
</evidence>
<proteinExistence type="inferred from homology"/>
<feature type="active site" description="Nucleophile; for glutaminase activity" evidence="7">
    <location>
        <position position="170"/>
    </location>
</feature>
<feature type="binding site" evidence="7">
    <location>
        <position position="203"/>
    </location>
    <ligand>
        <name>L-glutamine</name>
        <dbReference type="ChEBI" id="CHEBI:58359"/>
    </ligand>
</feature>
<dbReference type="GO" id="GO:0004359">
    <property type="term" value="F:glutaminase activity"/>
    <property type="evidence" value="ECO:0007669"/>
    <property type="project" value="InterPro"/>
</dbReference>
<dbReference type="GO" id="GO:0009435">
    <property type="term" value="P:NAD+ biosynthetic process"/>
    <property type="evidence" value="ECO:0007669"/>
    <property type="project" value="UniProtKB-UniRule"/>
</dbReference>
<dbReference type="GO" id="GO:0003952">
    <property type="term" value="F:NAD+ synthase (glutamine-hydrolyzing) activity"/>
    <property type="evidence" value="ECO:0007669"/>
    <property type="project" value="UniProtKB-UniRule"/>
</dbReference>
<dbReference type="PANTHER" id="PTHR23090:SF9">
    <property type="entry name" value="GLUTAMINE-DEPENDENT NAD(+) SYNTHETASE"/>
    <property type="match status" value="1"/>
</dbReference>
<evidence type="ECO:0000256" key="3">
    <source>
        <dbReference type="ARBA" id="ARBA00022598"/>
    </source>
</evidence>
<feature type="domain" description="CN hydrolase" evidence="10">
    <location>
        <begin position="6"/>
        <end position="268"/>
    </location>
</feature>
<feature type="binding site" evidence="7">
    <location>
        <position position="463"/>
    </location>
    <ligand>
        <name>deamido-NAD(+)</name>
        <dbReference type="ChEBI" id="CHEBI:58437"/>
        <note>ligand shared between two neighboring subunits</note>
    </ligand>
</feature>